<name>A0A5C6M2L2_9PLAN</name>
<organism evidence="1 2">
    <name type="scientific">Planctomyces bekefii</name>
    <dbReference type="NCBI Taxonomy" id="1653850"/>
    <lineage>
        <taxon>Bacteria</taxon>
        <taxon>Pseudomonadati</taxon>
        <taxon>Planctomycetota</taxon>
        <taxon>Planctomycetia</taxon>
        <taxon>Planctomycetales</taxon>
        <taxon>Planctomycetaceae</taxon>
        <taxon>Planctomyces</taxon>
    </lineage>
</organism>
<reference evidence="1 2" key="2">
    <citation type="submission" date="2019-08" db="EMBL/GenBank/DDBJ databases">
        <authorList>
            <person name="Henke P."/>
        </authorList>
    </citation>
    <scope>NUCLEOTIDE SEQUENCE [LARGE SCALE GENOMIC DNA]</scope>
    <source>
        <strain evidence="1">Phe10_nw2017</strain>
    </source>
</reference>
<reference evidence="1 2" key="1">
    <citation type="submission" date="2019-08" db="EMBL/GenBank/DDBJ databases">
        <title>100 year-old enigma solved: identification of Planctomyces bekefii, the type genus and species of the phylum Planctomycetes.</title>
        <authorList>
            <person name="Svetlana D.N."/>
            <person name="Overmann J."/>
        </authorList>
    </citation>
    <scope>NUCLEOTIDE SEQUENCE [LARGE SCALE GENOMIC DNA]</scope>
    <source>
        <strain evidence="1">Phe10_nw2017</strain>
    </source>
</reference>
<evidence type="ECO:0000313" key="1">
    <source>
        <dbReference type="EMBL" id="TWW08517.1"/>
    </source>
</evidence>
<feature type="non-terminal residue" evidence="1">
    <location>
        <position position="61"/>
    </location>
</feature>
<comment type="caution">
    <text evidence="1">The sequence shown here is derived from an EMBL/GenBank/DDBJ whole genome shotgun (WGS) entry which is preliminary data.</text>
</comment>
<protein>
    <submittedName>
        <fullName evidence="1">Uncharacterized protein</fullName>
    </submittedName>
</protein>
<sequence length="61" mass="6563">MPPAGQLPAADIQLLVDWASVWGWGWDGETVIRTLAERTRTLHFAGSQASADSSFSPHAKA</sequence>
<accession>A0A5C6M2L2</accession>
<dbReference type="Proteomes" id="UP000321083">
    <property type="component" value="Unassembled WGS sequence"/>
</dbReference>
<dbReference type="AlphaFoldDB" id="A0A5C6M2L2"/>
<keyword evidence="2" id="KW-1185">Reference proteome</keyword>
<gene>
    <name evidence="1" type="ORF">E3A20_23530</name>
</gene>
<evidence type="ECO:0000313" key="2">
    <source>
        <dbReference type="Proteomes" id="UP000321083"/>
    </source>
</evidence>
<dbReference type="EMBL" id="SRHE01000626">
    <property type="protein sequence ID" value="TWW08517.1"/>
    <property type="molecule type" value="Genomic_DNA"/>
</dbReference>
<proteinExistence type="predicted"/>